<dbReference type="PROSITE" id="PS50405">
    <property type="entry name" value="GST_CTER"/>
    <property type="match status" value="1"/>
</dbReference>
<feature type="binding site" evidence="2">
    <location>
        <begin position="116"/>
        <end position="119"/>
    </location>
    <ligand>
        <name>glutathione</name>
        <dbReference type="ChEBI" id="CHEBI:57925"/>
    </ligand>
</feature>
<evidence type="ECO:0000256" key="1">
    <source>
        <dbReference type="PIRSR" id="PIRSR015753-1"/>
    </source>
</evidence>
<feature type="active site" description="Nucleophile" evidence="1">
    <location>
        <position position="49"/>
    </location>
</feature>
<accession>A0A813V6N0</accession>
<dbReference type="EMBL" id="CAJNOM010000026">
    <property type="protein sequence ID" value="CAF0840712.1"/>
    <property type="molecule type" value="Genomic_DNA"/>
</dbReference>
<dbReference type="AlphaFoldDB" id="A0A813V6N0"/>
<dbReference type="CDD" id="cd03190">
    <property type="entry name" value="GST_C_Omega_like"/>
    <property type="match status" value="1"/>
</dbReference>
<feature type="site" description="Lowers pKa of active site Cys" evidence="3">
    <location>
        <position position="241"/>
    </location>
</feature>
<feature type="binding site" evidence="2">
    <location>
        <position position="85"/>
    </location>
    <ligand>
        <name>glutathione</name>
        <dbReference type="ChEBI" id="CHEBI:57925"/>
    </ligand>
</feature>
<sequence length="318" mass="37049">MADTKNPITNVKGEFIRGVTAFRNWIKDEPSAEYQPEANRYHLYVALACPWAHRTLVLLKLKGLDHVISYSTVDTLLEFEKGCGWAFGEKYPDPHHPTFTHLKDVYKLNESDYNGRVTVPVLFDLKTQKIVNNESSEIIRMLNSEFNKLARHPDLDLYSESLRSRIDELNEQVYPKLNNGVYRAGFAKSQEAYNNAYEDVFSMLDILENILSKQRYLIDNKQITEADVRAWTTLLRFDPVYVTHFKCNKKMISKDYPNLFGFVREIYQIDGIKETVNLDEIKKHYFASHLMINPTGIIPRGPEINYDLPHGRDHLQQK</sequence>
<evidence type="ECO:0000313" key="6">
    <source>
        <dbReference type="Proteomes" id="UP000663832"/>
    </source>
</evidence>
<protein>
    <recommendedName>
        <fullName evidence="4">GST C-terminal domain-containing protein</fullName>
    </recommendedName>
</protein>
<evidence type="ECO:0000313" key="5">
    <source>
        <dbReference type="EMBL" id="CAF0840712.1"/>
    </source>
</evidence>
<dbReference type="SFLD" id="SFLDG01206">
    <property type="entry name" value="Xi.1"/>
    <property type="match status" value="1"/>
</dbReference>
<feature type="active site" description="Proton donor/acceptor" evidence="1">
    <location>
        <position position="182"/>
    </location>
</feature>
<organism evidence="5 6">
    <name type="scientific">Adineta steineri</name>
    <dbReference type="NCBI Taxonomy" id="433720"/>
    <lineage>
        <taxon>Eukaryota</taxon>
        <taxon>Metazoa</taxon>
        <taxon>Spiralia</taxon>
        <taxon>Gnathifera</taxon>
        <taxon>Rotifera</taxon>
        <taxon>Eurotatoria</taxon>
        <taxon>Bdelloidea</taxon>
        <taxon>Adinetida</taxon>
        <taxon>Adinetidae</taxon>
        <taxon>Adineta</taxon>
    </lineage>
</organism>
<dbReference type="SUPFAM" id="SSF47616">
    <property type="entry name" value="GST C-terminal domain-like"/>
    <property type="match status" value="1"/>
</dbReference>
<dbReference type="InterPro" id="IPR010987">
    <property type="entry name" value="Glutathione-S-Trfase_C-like"/>
</dbReference>
<proteinExistence type="predicted"/>
<dbReference type="InterPro" id="IPR047047">
    <property type="entry name" value="GST_Omega-like_C"/>
</dbReference>
<dbReference type="InterPro" id="IPR004045">
    <property type="entry name" value="Glutathione_S-Trfase_N"/>
</dbReference>
<feature type="domain" description="GST C-terminal" evidence="4">
    <location>
        <begin position="159"/>
        <end position="285"/>
    </location>
</feature>
<dbReference type="GO" id="GO:0004364">
    <property type="term" value="F:glutathione transferase activity"/>
    <property type="evidence" value="ECO:0007669"/>
    <property type="project" value="InterPro"/>
</dbReference>
<dbReference type="InterPro" id="IPR016639">
    <property type="entry name" value="GST_Omega/GSH"/>
</dbReference>
<dbReference type="InterPro" id="IPR036282">
    <property type="entry name" value="Glutathione-S-Trfase_C_sf"/>
</dbReference>
<comment type="caution">
    <text evidence="5">The sequence shown here is derived from an EMBL/GenBank/DDBJ whole genome shotgun (WGS) entry which is preliminary data.</text>
</comment>
<evidence type="ECO:0000256" key="2">
    <source>
        <dbReference type="PIRSR" id="PIRSR015753-2"/>
    </source>
</evidence>
<feature type="binding site" evidence="2">
    <location>
        <begin position="134"/>
        <end position="135"/>
    </location>
    <ligand>
        <name>glutathione</name>
        <dbReference type="ChEBI" id="CHEBI:57925"/>
    </ligand>
</feature>
<dbReference type="InterPro" id="IPR036249">
    <property type="entry name" value="Thioredoxin-like_sf"/>
</dbReference>
<dbReference type="Gene3D" id="3.40.30.10">
    <property type="entry name" value="Glutaredoxin"/>
    <property type="match status" value="1"/>
</dbReference>
<dbReference type="Pfam" id="PF13409">
    <property type="entry name" value="GST_N_2"/>
    <property type="match status" value="1"/>
</dbReference>
<gene>
    <name evidence="5" type="ORF">QVE165_LOCUS6295</name>
</gene>
<evidence type="ECO:0000259" key="4">
    <source>
        <dbReference type="PROSITE" id="PS50405"/>
    </source>
</evidence>
<dbReference type="Gene3D" id="1.20.1050.10">
    <property type="match status" value="1"/>
</dbReference>
<dbReference type="PANTHER" id="PTHR32419:SF6">
    <property type="entry name" value="GLUTATHIONE S-TRANSFERASE OMEGA-LIKE 1-RELATED"/>
    <property type="match status" value="1"/>
</dbReference>
<keyword evidence="6" id="KW-1185">Reference proteome</keyword>
<dbReference type="SFLD" id="SFLDG01148">
    <property type="entry name" value="Xi_(cytGST)"/>
    <property type="match status" value="1"/>
</dbReference>
<reference evidence="5" key="1">
    <citation type="submission" date="2021-02" db="EMBL/GenBank/DDBJ databases">
        <authorList>
            <person name="Nowell W R."/>
        </authorList>
    </citation>
    <scope>NUCLEOTIDE SEQUENCE</scope>
</reference>
<dbReference type="Pfam" id="PF13410">
    <property type="entry name" value="GST_C_2"/>
    <property type="match status" value="1"/>
</dbReference>
<dbReference type="OrthoDB" id="2309723at2759"/>
<dbReference type="SUPFAM" id="SSF52833">
    <property type="entry name" value="Thioredoxin-like"/>
    <property type="match status" value="1"/>
</dbReference>
<evidence type="ECO:0000256" key="3">
    <source>
        <dbReference type="PIRSR" id="PIRSR015753-3"/>
    </source>
</evidence>
<dbReference type="PANTHER" id="PTHR32419">
    <property type="entry name" value="GLUTATHIONYL-HYDROQUINONE REDUCTASE"/>
    <property type="match status" value="1"/>
</dbReference>
<dbReference type="SFLD" id="SFLDS00019">
    <property type="entry name" value="Glutathione_Transferase_(cytos"/>
    <property type="match status" value="1"/>
</dbReference>
<name>A0A813V6N0_9BILA</name>
<dbReference type="Proteomes" id="UP000663832">
    <property type="component" value="Unassembled WGS sequence"/>
</dbReference>
<feature type="site" description="Lowers pKa of active site Cys" evidence="3">
    <location>
        <position position="285"/>
    </location>
</feature>
<dbReference type="GO" id="GO:0005737">
    <property type="term" value="C:cytoplasm"/>
    <property type="evidence" value="ECO:0007669"/>
    <property type="project" value="TreeGrafter"/>
</dbReference>
<dbReference type="InterPro" id="IPR040079">
    <property type="entry name" value="Glutathione_S-Trfase"/>
</dbReference>
<dbReference type="PIRSF" id="PIRSF015753">
    <property type="entry name" value="GST"/>
    <property type="match status" value="1"/>
</dbReference>